<dbReference type="Gene3D" id="1.10.1510.10">
    <property type="entry name" value="Uncharacterised protein YqeY/AIM41 PF09424, N-terminal domain"/>
    <property type="match status" value="1"/>
</dbReference>
<organism evidence="1 2">
    <name type="scientific">Desulforapulum autotrophicum (strain ATCC 43914 / DSM 3382 / VKM B-1955 / HRM2)</name>
    <name type="common">Desulfobacterium autotrophicum</name>
    <dbReference type="NCBI Taxonomy" id="177437"/>
    <lineage>
        <taxon>Bacteria</taxon>
        <taxon>Pseudomonadati</taxon>
        <taxon>Thermodesulfobacteriota</taxon>
        <taxon>Desulfobacteria</taxon>
        <taxon>Desulfobacterales</taxon>
        <taxon>Desulfobacteraceae</taxon>
        <taxon>Desulforapulum</taxon>
    </lineage>
</organism>
<dbReference type="RefSeq" id="WP_015906391.1">
    <property type="nucleotide sequence ID" value="NC_012108.1"/>
</dbReference>
<dbReference type="HOGENOM" id="CLU_1608233_0_0_7"/>
<dbReference type="eggNOG" id="COG1610">
    <property type="taxonomic scope" value="Bacteria"/>
</dbReference>
<dbReference type="OrthoDB" id="5418066at2"/>
<dbReference type="PANTHER" id="PTHR28055:SF1">
    <property type="entry name" value="ALTERED INHERITANCE OF MITOCHONDRIA PROTEIN 41, MITOCHONDRIAL"/>
    <property type="match status" value="1"/>
</dbReference>
<proteinExistence type="predicted"/>
<evidence type="ECO:0000313" key="1">
    <source>
        <dbReference type="EMBL" id="ACN17677.1"/>
    </source>
</evidence>
<evidence type="ECO:0000313" key="2">
    <source>
        <dbReference type="Proteomes" id="UP000000442"/>
    </source>
</evidence>
<dbReference type="STRING" id="177437.HRM2_46210"/>
<dbReference type="SUPFAM" id="SSF89095">
    <property type="entry name" value="GatB/YqeY motif"/>
    <property type="match status" value="1"/>
</dbReference>
<dbReference type="AlphaFoldDB" id="C0QG98"/>
<dbReference type="KEGG" id="dat:HRM2_46210"/>
<dbReference type="EMBL" id="CP001087">
    <property type="protein sequence ID" value="ACN17677.1"/>
    <property type="molecule type" value="Genomic_DNA"/>
</dbReference>
<dbReference type="GO" id="GO:0016884">
    <property type="term" value="F:carbon-nitrogen ligase activity, with glutamine as amido-N-donor"/>
    <property type="evidence" value="ECO:0007669"/>
    <property type="project" value="InterPro"/>
</dbReference>
<dbReference type="PANTHER" id="PTHR28055">
    <property type="entry name" value="ALTERED INHERITANCE OF MITOCHONDRIA PROTEIN 41, MITOCHONDRIAL"/>
    <property type="match status" value="1"/>
</dbReference>
<dbReference type="Pfam" id="PF09424">
    <property type="entry name" value="YqeY"/>
    <property type="match status" value="1"/>
</dbReference>
<dbReference type="InterPro" id="IPR003789">
    <property type="entry name" value="Asn/Gln_tRNA_amidoTrase-B-like"/>
</dbReference>
<dbReference type="Proteomes" id="UP000000442">
    <property type="component" value="Chromosome"/>
</dbReference>
<gene>
    <name evidence="1" type="ordered locus">HRM2_46210</name>
</gene>
<accession>C0QG98</accession>
<reference evidence="1 2" key="1">
    <citation type="journal article" date="2009" name="Environ. Microbiol.">
        <title>Genome sequence of Desulfobacterium autotrophicum HRM2, a marine sulfate reducer oxidizing organic carbon completely to carbon dioxide.</title>
        <authorList>
            <person name="Strittmatter A.W."/>
            <person name="Liesegang H."/>
            <person name="Rabus R."/>
            <person name="Decker I."/>
            <person name="Amann J."/>
            <person name="Andres S."/>
            <person name="Henne A."/>
            <person name="Fricke W.F."/>
            <person name="Martinez-Arias R."/>
            <person name="Bartels D."/>
            <person name="Goesmann A."/>
            <person name="Krause L."/>
            <person name="Puehler A."/>
            <person name="Klenk H.P."/>
            <person name="Richter M."/>
            <person name="Schuler M."/>
            <person name="Gloeckner F.O."/>
            <person name="Meyerdierks A."/>
            <person name="Gottschalk G."/>
            <person name="Amann R."/>
        </authorList>
    </citation>
    <scope>NUCLEOTIDE SEQUENCE [LARGE SCALE GENOMIC DNA]</scope>
    <source>
        <strain evidence="2">ATCC 43914 / DSM 3382 / HRM2</strain>
    </source>
</reference>
<protein>
    <submittedName>
        <fullName evidence="1">Uncharacterized protein</fullName>
    </submittedName>
</protein>
<dbReference type="InterPro" id="IPR042184">
    <property type="entry name" value="YqeY/Aim41_N"/>
</dbReference>
<name>C0QG98_DESAH</name>
<sequence length="165" mass="18897">MSDTSTEYGWDASMGISLYDKIRQDMKHAMVKKDIAVRDTMRLIMGAFPSLTVSITLESGKKTTRVKKPEEITDEDLHDIIRKFVKSEKTMLEIKKETTSDYLELLNRYLPKMATSEEIEQWIRNTVDLSQFNSPMQAMGTVMKHFGKLANGNQVKEILKNMGPS</sequence>
<keyword evidence="2" id="KW-1185">Reference proteome</keyword>
<dbReference type="InterPro" id="IPR019004">
    <property type="entry name" value="YqeY/Aim41"/>
</dbReference>